<protein>
    <submittedName>
        <fullName evidence="3">Uncharacterized protein</fullName>
    </submittedName>
</protein>
<evidence type="ECO:0000313" key="4">
    <source>
        <dbReference type="Proteomes" id="UP000829069"/>
    </source>
</evidence>
<gene>
    <name evidence="3" type="ORF">MNQ99_14350</name>
</gene>
<organism evidence="3 4">
    <name type="scientific">Arthrobacter sulfonylureivorans</name>
    <dbReference type="NCBI Taxonomy" id="2486855"/>
    <lineage>
        <taxon>Bacteria</taxon>
        <taxon>Bacillati</taxon>
        <taxon>Actinomycetota</taxon>
        <taxon>Actinomycetes</taxon>
        <taxon>Micrococcales</taxon>
        <taxon>Micrococcaceae</taxon>
        <taxon>Arthrobacter</taxon>
    </lineage>
</organism>
<evidence type="ECO:0000313" key="3">
    <source>
        <dbReference type="EMBL" id="UNK45111.1"/>
    </source>
</evidence>
<accession>A0ABY3W593</accession>
<sequence length="125" mass="12048">MNKRTLWIATGTLGVMAIGAGSAVADSAFENEDLGQSIVQATEAPALSPVMETSVSPAAVNLDQHDVKTAVSAVTAQSAASPASAQSAPSPVSAQSAASPASAQSAPSPVSAQSAASAPSAQSAD</sequence>
<evidence type="ECO:0000256" key="2">
    <source>
        <dbReference type="SAM" id="SignalP"/>
    </source>
</evidence>
<keyword evidence="4" id="KW-1185">Reference proteome</keyword>
<dbReference type="Proteomes" id="UP000829069">
    <property type="component" value="Chromosome"/>
</dbReference>
<keyword evidence="2" id="KW-0732">Signal</keyword>
<name>A0ABY3W593_9MICC</name>
<feature type="chain" id="PRO_5047350592" evidence="2">
    <location>
        <begin position="26"/>
        <end position="125"/>
    </location>
</feature>
<proteinExistence type="predicted"/>
<feature type="region of interest" description="Disordered" evidence="1">
    <location>
        <begin position="73"/>
        <end position="125"/>
    </location>
</feature>
<dbReference type="RefSeq" id="WP_241913392.1">
    <property type="nucleotide sequence ID" value="NZ_CP093326.1"/>
</dbReference>
<evidence type="ECO:0000256" key="1">
    <source>
        <dbReference type="SAM" id="MobiDB-lite"/>
    </source>
</evidence>
<dbReference type="EMBL" id="CP093326">
    <property type="protein sequence ID" value="UNK45111.1"/>
    <property type="molecule type" value="Genomic_DNA"/>
</dbReference>
<reference evidence="3 4" key="1">
    <citation type="submission" date="2022-03" db="EMBL/GenBank/DDBJ databases">
        <title>Isotopic signatures of nitrous oxide derived from detoxification processes.</title>
        <authorList>
            <person name="Behrendt U."/>
            <person name="Buchen C."/>
            <person name="Well R."/>
            <person name="Ulrich A."/>
            <person name="Rohe L."/>
            <person name="Kolb S."/>
            <person name="Schloter M."/>
            <person name="Horn M.A."/>
            <person name="Augustin J."/>
        </authorList>
    </citation>
    <scope>NUCLEOTIDE SEQUENCE [LARGE SCALE GENOMIC DNA]</scope>
    <source>
        <strain evidence="3 4">S4-C24</strain>
    </source>
</reference>
<feature type="signal peptide" evidence="2">
    <location>
        <begin position="1"/>
        <end position="25"/>
    </location>
</feature>